<organism evidence="2 3">
    <name type="scientific">Nocardiopsis tropica</name>
    <dbReference type="NCBI Taxonomy" id="109330"/>
    <lineage>
        <taxon>Bacteria</taxon>
        <taxon>Bacillati</taxon>
        <taxon>Actinomycetota</taxon>
        <taxon>Actinomycetes</taxon>
        <taxon>Streptosporangiales</taxon>
        <taxon>Nocardiopsidaceae</taxon>
        <taxon>Nocardiopsis</taxon>
    </lineage>
</organism>
<proteinExistence type="predicted"/>
<evidence type="ECO:0000313" key="2">
    <source>
        <dbReference type="EMBL" id="MEE2050877.1"/>
    </source>
</evidence>
<protein>
    <submittedName>
        <fullName evidence="2">Uncharacterized protein</fullName>
    </submittedName>
</protein>
<comment type="caution">
    <text evidence="2">The sequence shown here is derived from an EMBL/GenBank/DDBJ whole genome shotgun (WGS) entry which is preliminary data.</text>
</comment>
<gene>
    <name evidence="2" type="ORF">Q8A49_10255</name>
</gene>
<evidence type="ECO:0000313" key="3">
    <source>
        <dbReference type="Proteomes" id="UP001348641"/>
    </source>
</evidence>
<dbReference type="EMBL" id="JAUUCC010000020">
    <property type="protein sequence ID" value="MEE2050877.1"/>
    <property type="molecule type" value="Genomic_DNA"/>
</dbReference>
<feature type="transmembrane region" description="Helical" evidence="1">
    <location>
        <begin position="112"/>
        <end position="145"/>
    </location>
</feature>
<keyword evidence="1" id="KW-0812">Transmembrane</keyword>
<name>A0ABU7KQA2_9ACTN</name>
<dbReference type="Proteomes" id="UP001348641">
    <property type="component" value="Unassembled WGS sequence"/>
</dbReference>
<reference evidence="2 3" key="1">
    <citation type="submission" date="2023-07" db="EMBL/GenBank/DDBJ databases">
        <authorList>
            <person name="Girao M."/>
            <person name="Carvalho M.F."/>
        </authorList>
    </citation>
    <scope>NUCLEOTIDE SEQUENCE [LARGE SCALE GENOMIC DNA]</scope>
    <source>
        <strain evidence="2 3">66/93</strain>
    </source>
</reference>
<keyword evidence="1" id="KW-1133">Transmembrane helix</keyword>
<feature type="transmembrane region" description="Helical" evidence="1">
    <location>
        <begin position="39"/>
        <end position="62"/>
    </location>
</feature>
<keyword evidence="1" id="KW-0472">Membrane</keyword>
<accession>A0ABU7KQA2</accession>
<feature type="transmembrane region" description="Helical" evidence="1">
    <location>
        <begin position="69"/>
        <end position="92"/>
    </location>
</feature>
<sequence length="152" mass="15824">MTEQKRSTLGLPLIALIGLALLAAPRVVLHDLGLIKEGTFVNALFVFVPLVVWIAAAVLARVPNPFPTLLVVGAFYGVFLALGHQLLWNVAWEGDPPALGGNLADLPPLAHAVVIRGFAVVGSLVTGVVVGAVTGLVAWGLAALVRLRSART</sequence>
<evidence type="ECO:0000256" key="1">
    <source>
        <dbReference type="SAM" id="Phobius"/>
    </source>
</evidence>
<dbReference type="RefSeq" id="WP_330158049.1">
    <property type="nucleotide sequence ID" value="NZ_BAAAJA010000008.1"/>
</dbReference>